<evidence type="ECO:0000256" key="1">
    <source>
        <dbReference type="ARBA" id="ARBA00001947"/>
    </source>
</evidence>
<keyword evidence="11" id="KW-0121">Carboxypeptidase</keyword>
<evidence type="ECO:0000256" key="7">
    <source>
        <dbReference type="PROSITE-ProRule" id="PRU01379"/>
    </source>
</evidence>
<keyword evidence="5" id="KW-0862">Zinc</keyword>
<feature type="active site" description="Proton donor/acceptor" evidence="7">
    <location>
        <position position="460"/>
    </location>
</feature>
<dbReference type="GO" id="GO:0004180">
    <property type="term" value="F:carboxypeptidase activity"/>
    <property type="evidence" value="ECO:0007669"/>
    <property type="project" value="UniProtKB-KW"/>
</dbReference>
<feature type="signal peptide" evidence="9">
    <location>
        <begin position="1"/>
        <end position="36"/>
    </location>
</feature>
<organism evidence="11 12">
    <name type="scientific">Streptomyces sirii</name>
    <dbReference type="NCBI Taxonomy" id="3127701"/>
    <lineage>
        <taxon>Bacteria</taxon>
        <taxon>Bacillati</taxon>
        <taxon>Actinomycetota</taxon>
        <taxon>Actinomycetes</taxon>
        <taxon>Kitasatosporales</taxon>
        <taxon>Streptomycetaceae</taxon>
        <taxon>Streptomyces</taxon>
    </lineage>
</organism>
<evidence type="ECO:0000256" key="4">
    <source>
        <dbReference type="ARBA" id="ARBA00022801"/>
    </source>
</evidence>
<dbReference type="PANTHER" id="PTHR11705">
    <property type="entry name" value="PROTEASE FAMILY M14 CARBOXYPEPTIDASE A,B"/>
    <property type="match status" value="1"/>
</dbReference>
<feature type="region of interest" description="Disordered" evidence="8">
    <location>
        <begin position="152"/>
        <end position="172"/>
    </location>
</feature>
<dbReference type="PANTHER" id="PTHR11705:SF143">
    <property type="entry name" value="SLL0236 PROTEIN"/>
    <property type="match status" value="1"/>
</dbReference>
<evidence type="ECO:0000256" key="8">
    <source>
        <dbReference type="SAM" id="MobiDB-lite"/>
    </source>
</evidence>
<dbReference type="RefSeq" id="WP_407285042.1">
    <property type="nucleotide sequence ID" value="NZ_CP147982.1"/>
</dbReference>
<feature type="chain" id="PRO_5047393019" evidence="9">
    <location>
        <begin position="37"/>
        <end position="766"/>
    </location>
</feature>
<dbReference type="EMBL" id="CP147982">
    <property type="protein sequence ID" value="WXK74822.1"/>
    <property type="molecule type" value="Genomic_DNA"/>
</dbReference>
<evidence type="ECO:0000256" key="2">
    <source>
        <dbReference type="ARBA" id="ARBA00005988"/>
    </source>
</evidence>
<keyword evidence="4" id="KW-0378">Hydrolase</keyword>
<evidence type="ECO:0000256" key="3">
    <source>
        <dbReference type="ARBA" id="ARBA00022670"/>
    </source>
</evidence>
<keyword evidence="12" id="KW-1185">Reference proteome</keyword>
<feature type="compositionally biased region" description="Low complexity" evidence="8">
    <location>
        <begin position="152"/>
        <end position="162"/>
    </location>
</feature>
<dbReference type="Gene3D" id="2.60.120.380">
    <property type="match status" value="1"/>
</dbReference>
<comment type="cofactor">
    <cofactor evidence="1">
        <name>Zn(2+)</name>
        <dbReference type="ChEBI" id="CHEBI:29105"/>
    </cofactor>
</comment>
<dbReference type="SUPFAM" id="SSF53187">
    <property type="entry name" value="Zn-dependent exopeptidases"/>
    <property type="match status" value="1"/>
</dbReference>
<dbReference type="PROSITE" id="PS52035">
    <property type="entry name" value="PEPTIDASE_M14"/>
    <property type="match status" value="1"/>
</dbReference>
<keyword evidence="3" id="KW-0645">Protease</keyword>
<dbReference type="Pfam" id="PF00246">
    <property type="entry name" value="Peptidase_M14"/>
    <property type="match status" value="1"/>
</dbReference>
<accession>A0ABZ2QMK5</accession>
<dbReference type="Proteomes" id="UP001626628">
    <property type="component" value="Chromosome"/>
</dbReference>
<dbReference type="InterPro" id="IPR000834">
    <property type="entry name" value="Peptidase_M14"/>
</dbReference>
<evidence type="ECO:0000256" key="9">
    <source>
        <dbReference type="SAM" id="SignalP"/>
    </source>
</evidence>
<feature type="domain" description="Peptidase M14" evidence="10">
    <location>
        <begin position="179"/>
        <end position="482"/>
    </location>
</feature>
<evidence type="ECO:0000256" key="6">
    <source>
        <dbReference type="ARBA" id="ARBA00023049"/>
    </source>
</evidence>
<evidence type="ECO:0000313" key="11">
    <source>
        <dbReference type="EMBL" id="WXK74822.1"/>
    </source>
</evidence>
<evidence type="ECO:0000256" key="5">
    <source>
        <dbReference type="ARBA" id="ARBA00022833"/>
    </source>
</evidence>
<name>A0ABZ2QMK5_9ACTN</name>
<gene>
    <name evidence="11" type="ORF">WAB15_01905</name>
</gene>
<protein>
    <submittedName>
        <fullName evidence="11">M14 family zinc carboxypeptidase</fullName>
    </submittedName>
</protein>
<proteinExistence type="inferred from homology"/>
<dbReference type="SMART" id="SM00631">
    <property type="entry name" value="Zn_pept"/>
    <property type="match status" value="1"/>
</dbReference>
<keyword evidence="9" id="KW-0732">Signal</keyword>
<dbReference type="Gene3D" id="3.40.630.10">
    <property type="entry name" value="Zn peptidases"/>
    <property type="match status" value="1"/>
</dbReference>
<evidence type="ECO:0000313" key="12">
    <source>
        <dbReference type="Proteomes" id="UP001626628"/>
    </source>
</evidence>
<reference evidence="11 12" key="1">
    <citation type="submission" date="2024-03" db="EMBL/GenBank/DDBJ databases">
        <title>The complete genome of Streptomyces sirii sp.nov.</title>
        <authorList>
            <person name="Zakalyukina Y.V."/>
            <person name="Belik A.R."/>
            <person name="Biryukov M.V."/>
            <person name="Baturina O.A."/>
            <person name="Kabilov M.R."/>
        </authorList>
    </citation>
    <scope>NUCLEOTIDE SEQUENCE [LARGE SCALE GENOMIC DNA]</scope>
    <source>
        <strain evidence="11 12">BP-8</strain>
    </source>
</reference>
<comment type="similarity">
    <text evidence="2 7">Belongs to the peptidase M14 family.</text>
</comment>
<sequence length="766" mass="81392">MRTRHPSGRAVRAVLAAAVSGLALLAVLAPASPAPAASSRQVLSAERAVPRPCHAALLPPHTPGVAARPVTASADGVLRARLAPLSGAEGDWDFAVFDADSGTLLAASAAPRSRELAETSVAEGRHLVVQSCRRLGPARTVSLRVDLLARPPGSGPAPAAARTEGGIRHSSALPSGRSGYRHLYEYEYELKELARAHPSLVRSFVLPHPTVEGRDVSGVEVSSHAPHIADGKPVLLTLGLHHATEWPSGEIALEWAYELVRGHRTDPWVRGLLERTRAVIVPVVNPDGFSVSRRAGPRGDFTRFDYENKRKNCSALDAPSSHASGACGANPAGRDRGVDLNRNYAGFWGGVGGAPQWYADYYRGPAPFSEPETRNVRHLVSTRQVTDLVSLHTYGNLVLRPPGALDTRPPLDEPAYRTLGARLASRTGYRSEPAWRLYEATGMTEDWSYWATGGFGFTLEIGPAKAHGPYADAVVAEYTGRAPAAGAGKGGIRRALFDLLAHTADPAGHATLTGTAPRGRRLRLHKTFRTPTSPVRGADGSTGPPLQVTDTLVSDLVAPGGRFTWSVNPSTRPYVAGRYGRDPQGPAQPVAELVNPPGLPPENTGFPQDPAADRVPFTVLGPPEADAGRMSVSVSWTSPRTDWDLYLLDADGRPVAQSVTGGANSEQAVLLDPSPGRYTAVVVNYDQTKTDPDDWTGRVTFQSPLPATYGPSESYSLSCSNRAGRTLGTTEVRVGRGERVDLGEVCARPARGAAFTPARSGRAADR</sequence>
<keyword evidence="6" id="KW-0482">Metalloprotease</keyword>
<evidence type="ECO:0000259" key="10">
    <source>
        <dbReference type="PROSITE" id="PS52035"/>
    </source>
</evidence>